<dbReference type="EMBL" id="BMAO01018376">
    <property type="protein sequence ID" value="GFR22932.1"/>
    <property type="molecule type" value="Genomic_DNA"/>
</dbReference>
<dbReference type="AlphaFoldDB" id="A0A8X6LW75"/>
<organism evidence="1 2">
    <name type="scientific">Trichonephila clavata</name>
    <name type="common">Joro spider</name>
    <name type="synonym">Nephila clavata</name>
    <dbReference type="NCBI Taxonomy" id="2740835"/>
    <lineage>
        <taxon>Eukaryota</taxon>
        <taxon>Metazoa</taxon>
        <taxon>Ecdysozoa</taxon>
        <taxon>Arthropoda</taxon>
        <taxon>Chelicerata</taxon>
        <taxon>Arachnida</taxon>
        <taxon>Araneae</taxon>
        <taxon>Araneomorphae</taxon>
        <taxon>Entelegynae</taxon>
        <taxon>Araneoidea</taxon>
        <taxon>Nephilidae</taxon>
        <taxon>Trichonephila</taxon>
    </lineage>
</organism>
<protein>
    <submittedName>
        <fullName evidence="1">Uncharacterized protein</fullName>
    </submittedName>
</protein>
<evidence type="ECO:0000313" key="2">
    <source>
        <dbReference type="Proteomes" id="UP000887116"/>
    </source>
</evidence>
<keyword evidence="2" id="KW-1185">Reference proteome</keyword>
<name>A0A8X6LW75_TRICU</name>
<accession>A0A8X6LW75</accession>
<sequence>MISIEDFNAIPSLRFLTSSCIVTTIGNRSDITQSINRCLSNVCEAHTLWEETKMHVTKIVKSMESIPKELVRNMTALVSPIFRRIRTIKTFYNFTPEFNTVNLDYSSPLLDSLWNCRHKTTRRITCSR</sequence>
<evidence type="ECO:0000313" key="1">
    <source>
        <dbReference type="EMBL" id="GFR22932.1"/>
    </source>
</evidence>
<dbReference type="Proteomes" id="UP000887116">
    <property type="component" value="Unassembled WGS sequence"/>
</dbReference>
<reference evidence="1" key="1">
    <citation type="submission" date="2020-07" db="EMBL/GenBank/DDBJ databases">
        <title>Multicomponent nature underlies the extraordinary mechanical properties of spider dragline silk.</title>
        <authorList>
            <person name="Kono N."/>
            <person name="Nakamura H."/>
            <person name="Mori M."/>
            <person name="Yoshida Y."/>
            <person name="Ohtoshi R."/>
            <person name="Malay A.D."/>
            <person name="Moran D.A.P."/>
            <person name="Tomita M."/>
            <person name="Numata K."/>
            <person name="Arakawa K."/>
        </authorList>
    </citation>
    <scope>NUCLEOTIDE SEQUENCE</scope>
</reference>
<proteinExistence type="predicted"/>
<gene>
    <name evidence="1" type="ORF">TNCT_276521</name>
</gene>
<comment type="caution">
    <text evidence="1">The sequence shown here is derived from an EMBL/GenBank/DDBJ whole genome shotgun (WGS) entry which is preliminary data.</text>
</comment>